<dbReference type="AlphaFoldDB" id="A0A7C2SGR3"/>
<gene>
    <name evidence="3" type="ORF">ENQ31_06680</name>
</gene>
<dbReference type="PRINTS" id="PR01438">
    <property type="entry name" value="UNVRSLSTRESS"/>
</dbReference>
<dbReference type="EMBL" id="DSMR01000486">
    <property type="protein sequence ID" value="HET47834.1"/>
    <property type="molecule type" value="Genomic_DNA"/>
</dbReference>
<name>A0A7C2SGR3_9BACT</name>
<dbReference type="Gene3D" id="3.40.50.620">
    <property type="entry name" value="HUPs"/>
    <property type="match status" value="1"/>
</dbReference>
<comment type="similarity">
    <text evidence="1">Belongs to the universal stress protein A family.</text>
</comment>
<sequence length="52" mass="5471">MQLARLAETHGAELMVVGSHGHVGMADLVHGTTVNHLRHLLKIPVLVVPAGS</sequence>
<reference evidence="3" key="1">
    <citation type="journal article" date="2020" name="mSystems">
        <title>Genome- and Community-Level Interaction Insights into Carbon Utilization and Element Cycling Functions of Hydrothermarchaeota in Hydrothermal Sediment.</title>
        <authorList>
            <person name="Zhou Z."/>
            <person name="Liu Y."/>
            <person name="Xu W."/>
            <person name="Pan J."/>
            <person name="Luo Z.H."/>
            <person name="Li M."/>
        </authorList>
    </citation>
    <scope>NUCLEOTIDE SEQUENCE [LARGE SCALE GENOMIC DNA]</scope>
    <source>
        <strain evidence="3">SpSt-299</strain>
    </source>
</reference>
<accession>A0A7C2SGR3</accession>
<organism evidence="3">
    <name type="scientific">Thermoanaerobaculum aquaticum</name>
    <dbReference type="NCBI Taxonomy" id="1312852"/>
    <lineage>
        <taxon>Bacteria</taxon>
        <taxon>Pseudomonadati</taxon>
        <taxon>Acidobacteriota</taxon>
        <taxon>Thermoanaerobaculia</taxon>
        <taxon>Thermoanaerobaculales</taxon>
        <taxon>Thermoanaerobaculaceae</taxon>
        <taxon>Thermoanaerobaculum</taxon>
    </lineage>
</organism>
<dbReference type="Pfam" id="PF00582">
    <property type="entry name" value="Usp"/>
    <property type="match status" value="1"/>
</dbReference>
<evidence type="ECO:0000259" key="2">
    <source>
        <dbReference type="Pfam" id="PF00582"/>
    </source>
</evidence>
<evidence type="ECO:0000313" key="3">
    <source>
        <dbReference type="EMBL" id="HET47834.1"/>
    </source>
</evidence>
<dbReference type="InterPro" id="IPR006015">
    <property type="entry name" value="Universal_stress_UspA"/>
</dbReference>
<feature type="domain" description="UspA" evidence="2">
    <location>
        <begin position="4"/>
        <end position="49"/>
    </location>
</feature>
<dbReference type="InterPro" id="IPR006016">
    <property type="entry name" value="UspA"/>
</dbReference>
<protein>
    <submittedName>
        <fullName evidence="3">Universal stress protein</fullName>
    </submittedName>
</protein>
<dbReference type="InterPro" id="IPR014729">
    <property type="entry name" value="Rossmann-like_a/b/a_fold"/>
</dbReference>
<evidence type="ECO:0000256" key="1">
    <source>
        <dbReference type="ARBA" id="ARBA00008791"/>
    </source>
</evidence>
<proteinExistence type="inferred from homology"/>
<comment type="caution">
    <text evidence="3">The sequence shown here is derived from an EMBL/GenBank/DDBJ whole genome shotgun (WGS) entry which is preliminary data.</text>
</comment>
<dbReference type="SUPFAM" id="SSF52402">
    <property type="entry name" value="Adenine nucleotide alpha hydrolases-like"/>
    <property type="match status" value="1"/>
</dbReference>